<comment type="similarity">
    <text evidence="4">Belongs to the ABC transporter superfamily. Macrolide exporter (TC 3.A.1.122) family.</text>
</comment>
<dbReference type="GO" id="GO:0005524">
    <property type="term" value="F:ATP binding"/>
    <property type="evidence" value="ECO:0007669"/>
    <property type="project" value="UniProtKB-KW"/>
</dbReference>
<dbReference type="GO" id="GO:1902495">
    <property type="term" value="C:transmembrane transporter complex"/>
    <property type="evidence" value="ECO:0007669"/>
    <property type="project" value="UniProtKB-ARBA"/>
</dbReference>
<dbReference type="Pfam" id="PF00005">
    <property type="entry name" value="ABC_tran"/>
    <property type="match status" value="1"/>
</dbReference>
<dbReference type="InterPro" id="IPR017871">
    <property type="entry name" value="ABC_transporter-like_CS"/>
</dbReference>
<name>A0A6N7QTI6_9GAMM</name>
<dbReference type="GO" id="GO:0022857">
    <property type="term" value="F:transmembrane transporter activity"/>
    <property type="evidence" value="ECO:0007669"/>
    <property type="project" value="TreeGrafter"/>
</dbReference>
<gene>
    <name evidence="6" type="ORF">GH984_06975</name>
</gene>
<dbReference type="Proteomes" id="UP000433788">
    <property type="component" value="Unassembled WGS sequence"/>
</dbReference>
<dbReference type="InterPro" id="IPR003593">
    <property type="entry name" value="AAA+_ATPase"/>
</dbReference>
<dbReference type="PANTHER" id="PTHR24220">
    <property type="entry name" value="IMPORT ATP-BINDING PROTEIN"/>
    <property type="match status" value="1"/>
</dbReference>
<dbReference type="FunFam" id="3.40.50.300:FF:000032">
    <property type="entry name" value="Export ABC transporter ATP-binding protein"/>
    <property type="match status" value="1"/>
</dbReference>
<evidence type="ECO:0000256" key="2">
    <source>
        <dbReference type="ARBA" id="ARBA00022741"/>
    </source>
</evidence>
<dbReference type="SUPFAM" id="SSF52540">
    <property type="entry name" value="P-loop containing nucleoside triphosphate hydrolases"/>
    <property type="match status" value="1"/>
</dbReference>
<dbReference type="SMART" id="SM00382">
    <property type="entry name" value="AAA"/>
    <property type="match status" value="1"/>
</dbReference>
<dbReference type="AlphaFoldDB" id="A0A6N7QTI6"/>
<dbReference type="InterPro" id="IPR015854">
    <property type="entry name" value="ABC_transpr_LolD-like"/>
</dbReference>
<keyword evidence="7" id="KW-1185">Reference proteome</keyword>
<sequence length="231" mass="24840">MPESNNSQPILQAEGLGMRFDAAEGPISLFENLDLSIDAGDSWAILGTSGSGKSTLLGLLAGLDLPSAGRVLLSGEDLTALNEDERAARRQGRVGFVFQAFHLLSGLTALENVMLPLELAGQPQAAARARETLERVGLAARVRHYPSQLSGGEQQRVALARAFIAAPAVLFADEPTGNLDHKTGEQVIDLLFDLNRQHGTTLILVTHDQSVADRCQHVRYLRDGVLREEAV</sequence>
<evidence type="ECO:0000313" key="6">
    <source>
        <dbReference type="EMBL" id="MRH78448.1"/>
    </source>
</evidence>
<feature type="domain" description="ABC transporter" evidence="5">
    <location>
        <begin position="11"/>
        <end position="231"/>
    </location>
</feature>
<keyword evidence="3 6" id="KW-0067">ATP-binding</keyword>
<dbReference type="InterPro" id="IPR017911">
    <property type="entry name" value="MacB-like_ATP-bd"/>
</dbReference>
<organism evidence="6 7">
    <name type="scientific">Spiribacter salilacus</name>
    <dbReference type="NCBI Taxonomy" id="2664894"/>
    <lineage>
        <taxon>Bacteria</taxon>
        <taxon>Pseudomonadati</taxon>
        <taxon>Pseudomonadota</taxon>
        <taxon>Gammaproteobacteria</taxon>
        <taxon>Chromatiales</taxon>
        <taxon>Ectothiorhodospiraceae</taxon>
        <taxon>Spiribacter</taxon>
    </lineage>
</organism>
<dbReference type="EMBL" id="WJPP01000003">
    <property type="protein sequence ID" value="MRH78448.1"/>
    <property type="molecule type" value="Genomic_DNA"/>
</dbReference>
<evidence type="ECO:0000256" key="4">
    <source>
        <dbReference type="ARBA" id="ARBA00038388"/>
    </source>
</evidence>
<evidence type="ECO:0000256" key="1">
    <source>
        <dbReference type="ARBA" id="ARBA00022448"/>
    </source>
</evidence>
<evidence type="ECO:0000313" key="7">
    <source>
        <dbReference type="Proteomes" id="UP000433788"/>
    </source>
</evidence>
<dbReference type="CDD" id="cd03255">
    <property type="entry name" value="ABC_MJ0796_LolCDE_FtsE"/>
    <property type="match status" value="1"/>
</dbReference>
<dbReference type="Gene3D" id="3.40.50.300">
    <property type="entry name" value="P-loop containing nucleotide triphosphate hydrolases"/>
    <property type="match status" value="1"/>
</dbReference>
<accession>A0A6N7QTI6</accession>
<dbReference type="InterPro" id="IPR027417">
    <property type="entry name" value="P-loop_NTPase"/>
</dbReference>
<keyword evidence="2" id="KW-0547">Nucleotide-binding</keyword>
<dbReference type="InterPro" id="IPR003439">
    <property type="entry name" value="ABC_transporter-like_ATP-bd"/>
</dbReference>
<comment type="caution">
    <text evidence="6">The sequence shown here is derived from an EMBL/GenBank/DDBJ whole genome shotgun (WGS) entry which is preliminary data.</text>
</comment>
<keyword evidence="1" id="KW-0813">Transport</keyword>
<dbReference type="PROSITE" id="PS50893">
    <property type="entry name" value="ABC_TRANSPORTER_2"/>
    <property type="match status" value="1"/>
</dbReference>
<evidence type="ECO:0000259" key="5">
    <source>
        <dbReference type="PROSITE" id="PS50893"/>
    </source>
</evidence>
<reference evidence="6 7" key="1">
    <citation type="submission" date="2019-11" db="EMBL/GenBank/DDBJ databases">
        <authorList>
            <person name="Zhang X.Y."/>
        </authorList>
    </citation>
    <scope>NUCLEOTIDE SEQUENCE [LARGE SCALE GENOMIC DNA]</scope>
    <source>
        <strain evidence="6 7">C176</strain>
    </source>
</reference>
<dbReference type="PANTHER" id="PTHR24220:SF689">
    <property type="entry name" value="LIPOPROTEIN-RELEASING SYSTEM ATP-BINDING PROTEIN LOLD"/>
    <property type="match status" value="1"/>
</dbReference>
<dbReference type="GO" id="GO:0016887">
    <property type="term" value="F:ATP hydrolysis activity"/>
    <property type="evidence" value="ECO:0007669"/>
    <property type="project" value="InterPro"/>
</dbReference>
<protein>
    <submittedName>
        <fullName evidence="6">ATP-binding cassette domain-containing protein</fullName>
    </submittedName>
</protein>
<proteinExistence type="inferred from homology"/>
<evidence type="ECO:0000256" key="3">
    <source>
        <dbReference type="ARBA" id="ARBA00022840"/>
    </source>
</evidence>
<dbReference type="PROSITE" id="PS00211">
    <property type="entry name" value="ABC_TRANSPORTER_1"/>
    <property type="match status" value="1"/>
</dbReference>
<dbReference type="GO" id="GO:0005886">
    <property type="term" value="C:plasma membrane"/>
    <property type="evidence" value="ECO:0007669"/>
    <property type="project" value="TreeGrafter"/>
</dbReference>